<evidence type="ECO:0000313" key="2">
    <source>
        <dbReference type="EMBL" id="RIH81842.1"/>
    </source>
</evidence>
<organism evidence="2 3">
    <name type="scientific">Calidithermus terrae</name>
    <dbReference type="NCBI Taxonomy" id="1408545"/>
    <lineage>
        <taxon>Bacteria</taxon>
        <taxon>Thermotogati</taxon>
        <taxon>Deinococcota</taxon>
        <taxon>Deinococci</taxon>
        <taxon>Thermales</taxon>
        <taxon>Thermaceae</taxon>
        <taxon>Calidithermus</taxon>
    </lineage>
</organism>
<gene>
    <name evidence="2" type="ORF">Mterra_02941</name>
</gene>
<dbReference type="Proteomes" id="UP000265715">
    <property type="component" value="Unassembled WGS sequence"/>
</dbReference>
<evidence type="ECO:0000313" key="3">
    <source>
        <dbReference type="Proteomes" id="UP000265715"/>
    </source>
</evidence>
<dbReference type="Pfam" id="PF14332">
    <property type="entry name" value="DUF4388"/>
    <property type="match status" value="1"/>
</dbReference>
<reference evidence="2 3" key="1">
    <citation type="submission" date="2018-08" db="EMBL/GenBank/DDBJ databases">
        <title>Meiothermus terrae DSM 26712 genome sequencing project.</title>
        <authorList>
            <person name="Da Costa M.S."/>
            <person name="Albuquerque L."/>
            <person name="Raposo P."/>
            <person name="Froufe H.J.C."/>
            <person name="Barroso C.S."/>
            <person name="Egas C."/>
        </authorList>
    </citation>
    <scope>NUCLEOTIDE SEQUENCE [LARGE SCALE GENOMIC DNA]</scope>
    <source>
        <strain evidence="2 3">DSM 26712</strain>
    </source>
</reference>
<proteinExistence type="predicted"/>
<feature type="domain" description="PatA-like N-terminal" evidence="1">
    <location>
        <begin position="2"/>
        <end position="100"/>
    </location>
</feature>
<dbReference type="InterPro" id="IPR025497">
    <property type="entry name" value="PatA-like_N"/>
</dbReference>
<protein>
    <recommendedName>
        <fullName evidence="1">PatA-like N-terminal domain-containing protein</fullName>
    </recommendedName>
</protein>
<dbReference type="EMBL" id="QXDL01000147">
    <property type="protein sequence ID" value="RIH81842.1"/>
    <property type="molecule type" value="Genomic_DNA"/>
</dbReference>
<accession>A0A399EHQ0</accession>
<dbReference type="AlphaFoldDB" id="A0A399EHQ0"/>
<dbReference type="OrthoDB" id="24886at2"/>
<evidence type="ECO:0000259" key="1">
    <source>
        <dbReference type="Pfam" id="PF14332"/>
    </source>
</evidence>
<keyword evidence="3" id="KW-1185">Reference proteome</keyword>
<dbReference type="RefSeq" id="WP_119315914.1">
    <property type="nucleotide sequence ID" value="NZ_QXDL01000147.1"/>
</dbReference>
<name>A0A399EHQ0_9DEIN</name>
<comment type="caution">
    <text evidence="2">The sequence shown here is derived from an EMBL/GenBank/DDBJ whole genome shotgun (WGS) entry which is preliminary data.</text>
</comment>
<sequence length="254" mass="28220">MEGDLSTIPIADVMELLHGGRRTGRLELKVGDLPLTLRFVGGEVVDGGIWDWTGLEAISTFPLYAHEGRFEFVNEPHGGTPLMGFKTFMGEWARLNDEWSRFHRLLDSPSRVVESPRPIEPFTVLMGGKSVRAAAKAWGVPLIVAAERAWRGLHEGDLVPLRKYAWFALRIRHPSARRTQAGALTRLEDRITVALDGTRNIGEIVQTGGLELSAVRRYLIGALLSGEIQPPGRGWLLRDLLWELEAEARTTSPA</sequence>